<dbReference type="SUPFAM" id="SSF53335">
    <property type="entry name" value="S-adenosyl-L-methionine-dependent methyltransferases"/>
    <property type="match status" value="1"/>
</dbReference>
<dbReference type="Proteomes" id="UP000664169">
    <property type="component" value="Unassembled WGS sequence"/>
</dbReference>
<evidence type="ECO:0000259" key="2">
    <source>
        <dbReference type="Pfam" id="PF08241"/>
    </source>
</evidence>
<feature type="region of interest" description="Disordered" evidence="1">
    <location>
        <begin position="402"/>
        <end position="427"/>
    </location>
</feature>
<dbReference type="GO" id="GO:0008757">
    <property type="term" value="F:S-adenosylmethionine-dependent methyltransferase activity"/>
    <property type="evidence" value="ECO:0007669"/>
    <property type="project" value="InterPro"/>
</dbReference>
<dbReference type="Gene3D" id="3.40.50.150">
    <property type="entry name" value="Vaccinia Virus protein VP39"/>
    <property type="match status" value="1"/>
</dbReference>
<dbReference type="PANTHER" id="PTHR43591:SF92">
    <property type="entry name" value="METHYLTRANSFERASE TYPE 11 DOMAIN-CONTAINING PROTEIN"/>
    <property type="match status" value="1"/>
</dbReference>
<feature type="domain" description="Methyltransferase type 11" evidence="2">
    <location>
        <begin position="647"/>
        <end position="703"/>
    </location>
</feature>
<proteinExistence type="predicted"/>
<protein>
    <recommendedName>
        <fullName evidence="2">Methyltransferase type 11 domain-containing protein</fullName>
    </recommendedName>
</protein>
<evidence type="ECO:0000313" key="4">
    <source>
        <dbReference type="Proteomes" id="UP000664169"/>
    </source>
</evidence>
<accession>A0A8H3IBX8</accession>
<dbReference type="AlphaFoldDB" id="A0A8H3IBX8"/>
<dbReference type="Pfam" id="PF08241">
    <property type="entry name" value="Methyltransf_11"/>
    <property type="match status" value="1"/>
</dbReference>
<dbReference type="InterPro" id="IPR013216">
    <property type="entry name" value="Methyltransf_11"/>
</dbReference>
<evidence type="ECO:0000313" key="3">
    <source>
        <dbReference type="EMBL" id="CAF9922402.1"/>
    </source>
</evidence>
<comment type="caution">
    <text evidence="3">The sequence shown here is derived from an EMBL/GenBank/DDBJ whole genome shotgun (WGS) entry which is preliminary data.</text>
</comment>
<dbReference type="InterPro" id="IPR029063">
    <property type="entry name" value="SAM-dependent_MTases_sf"/>
</dbReference>
<dbReference type="EMBL" id="CAJPDQ010000018">
    <property type="protein sequence ID" value="CAF9922402.1"/>
    <property type="molecule type" value="Genomic_DNA"/>
</dbReference>
<dbReference type="PANTHER" id="PTHR43591">
    <property type="entry name" value="METHYLTRANSFERASE"/>
    <property type="match status" value="1"/>
</dbReference>
<dbReference type="OrthoDB" id="10256176at2759"/>
<sequence>MSASLLTSAFYEQSSRLAHLKLNTIIEEFPEEPEAEETRGRSRTPSCRNVCSGSPALSTSTISSYYQRSRGSREFDDLYDATDSESDQDSIEIPQCHTRKSSKDSVLSKKASLDNARRNRYPSLVIPSPTSWPTIEKFQKDSALAMAQSATIPLSPEVLAKLNAKAQASSNLPSLDGSLLSEHIANCSSPATPKESNHLETIKNWQRMLVTSIYSNDEIEFDADVETLPPHHSSMLLSPEAFDVLQKISLEQEVEEVQQEMQEICIWAEPAIKIEAEPMSAVSEYSISQISLPSPGGLLGPDSSDAAWFMIAPIPTESASPTFSSVEEFYNSSCSQALTRSSPASPKQEQLDGAFAEPLFTPQVLELLDVLGQEPSFSTTAVADRTSDWLCAQDAWLVSVRESTPTAKVETPSTPVTQTSSTLSGTPESVVKRAVHFLQIEDTEDEDQVASRSASEKGDPLFYHAFQRLSMAASPTDSFVHRHSRFDAIQAQRTSLQLNYVNSLLGNYRSTAVYRPAPKRPISMMPGKESDNNLDDEEKQYFSALEREREATEQLAPAMWVVEALRYLSGGSLFNSPVAAHLSSAPTLDSTPLPEHVRVLDLGGQPQCDWAWHCAQDYPQVKTYTAILHTQLHNPSLHGPSNHRLVSVDNFYTLPFPANHFDAISARSLAMYLHTTKPLGAEIDEYDLCLKECLRVLKPGGYLEFFLLDADIITSTPDSLATAPQAPLASKLSIEFSFSLSQHGYDPCPTKSFLSRLRRNGFSSIKRAWMFLPIGGETEVLSSMPETPPPTGASSYDEGIFSKSIEAVQGPVGCTKDAAAVSGLVGGWMWESWVVKLAKEMGRDGYSGLVGDVGGVVEEGRRAGGGWRVLRGWGRKPL</sequence>
<organism evidence="3 4">
    <name type="scientific">Gomphillus americanus</name>
    <dbReference type="NCBI Taxonomy" id="1940652"/>
    <lineage>
        <taxon>Eukaryota</taxon>
        <taxon>Fungi</taxon>
        <taxon>Dikarya</taxon>
        <taxon>Ascomycota</taxon>
        <taxon>Pezizomycotina</taxon>
        <taxon>Lecanoromycetes</taxon>
        <taxon>OSLEUM clade</taxon>
        <taxon>Ostropomycetidae</taxon>
        <taxon>Ostropales</taxon>
        <taxon>Graphidaceae</taxon>
        <taxon>Gomphilloideae</taxon>
        <taxon>Gomphillus</taxon>
    </lineage>
</organism>
<feature type="compositionally biased region" description="Low complexity" evidence="1">
    <location>
        <begin position="411"/>
        <end position="424"/>
    </location>
</feature>
<feature type="compositionally biased region" description="Polar residues" evidence="1">
    <location>
        <begin position="43"/>
        <end position="57"/>
    </location>
</feature>
<reference evidence="3" key="1">
    <citation type="submission" date="2021-03" db="EMBL/GenBank/DDBJ databases">
        <authorList>
            <person name="Tagirdzhanova G."/>
        </authorList>
    </citation>
    <scope>NUCLEOTIDE SEQUENCE</scope>
</reference>
<name>A0A8H3IBX8_9LECA</name>
<gene>
    <name evidence="3" type="ORF">GOMPHAMPRED_002542</name>
</gene>
<keyword evidence="4" id="KW-1185">Reference proteome</keyword>
<evidence type="ECO:0000256" key="1">
    <source>
        <dbReference type="SAM" id="MobiDB-lite"/>
    </source>
</evidence>
<feature type="region of interest" description="Disordered" evidence="1">
    <location>
        <begin position="31"/>
        <end position="57"/>
    </location>
</feature>